<dbReference type="Proteomes" id="UP001363151">
    <property type="component" value="Unassembled WGS sequence"/>
</dbReference>
<sequence>MAVTSSTKGELFLVSKASQSVLRRVELDVKAESLCAVPGTRRVLVADGRGTLCCVDTATEPATVACVAGSAHHAGGAMRLTSVAAWDERTCFAAGAVRGDKTRCSVRRVDLVKNEVAEDALLEAPMVRALLAEPDRGRLLAGAIDCADEESDDCATRLVALHASNDFAGPPEILATVDFFVHAASRHSEDVYVLLARHSGSKWEAPVKVVRLHAAGHSVLASVQGIHATLPISHGGAIAGLSYAGLMGGVFGVRAGREHAMAVAPDGTLVTGCVDKSSRGILQLWNLEVPDAAAGTGSTETTAAA</sequence>
<keyword evidence="2" id="KW-1185">Reference proteome</keyword>
<evidence type="ECO:0000313" key="2">
    <source>
        <dbReference type="Proteomes" id="UP001363151"/>
    </source>
</evidence>
<dbReference type="SUPFAM" id="SSF50969">
    <property type="entry name" value="YVTN repeat-like/Quinoprotein amine dehydrogenase"/>
    <property type="match status" value="1"/>
</dbReference>
<organism evidence="1 2">
    <name type="scientific">Aureococcus anophagefferens</name>
    <name type="common">Harmful bloom alga</name>
    <dbReference type="NCBI Taxonomy" id="44056"/>
    <lineage>
        <taxon>Eukaryota</taxon>
        <taxon>Sar</taxon>
        <taxon>Stramenopiles</taxon>
        <taxon>Ochrophyta</taxon>
        <taxon>Pelagophyceae</taxon>
        <taxon>Pelagomonadales</taxon>
        <taxon>Pelagomonadaceae</taxon>
        <taxon>Aureococcus</taxon>
    </lineage>
</organism>
<protein>
    <recommendedName>
        <fullName evidence="3">Anaphase-promoting complex subunit 4 WD40 domain-containing protein</fullName>
    </recommendedName>
</protein>
<accession>A0ABR1G6W6</accession>
<evidence type="ECO:0008006" key="3">
    <source>
        <dbReference type="Google" id="ProtNLM"/>
    </source>
</evidence>
<reference evidence="1 2" key="1">
    <citation type="submission" date="2024-03" db="EMBL/GenBank/DDBJ databases">
        <title>Aureococcus anophagefferens CCMP1851 and Kratosvirus quantuckense: Draft genome of a second virus-susceptible host strain in the model system.</title>
        <authorList>
            <person name="Chase E."/>
            <person name="Truchon A.R."/>
            <person name="Schepens W."/>
            <person name="Wilhelm S.W."/>
        </authorList>
    </citation>
    <scope>NUCLEOTIDE SEQUENCE [LARGE SCALE GENOMIC DNA]</scope>
    <source>
        <strain evidence="1 2">CCMP1851</strain>
    </source>
</reference>
<gene>
    <name evidence="1" type="ORF">SO694_00042242</name>
</gene>
<comment type="caution">
    <text evidence="1">The sequence shown here is derived from an EMBL/GenBank/DDBJ whole genome shotgun (WGS) entry which is preliminary data.</text>
</comment>
<dbReference type="InterPro" id="IPR011044">
    <property type="entry name" value="Quino_amine_DH_bsu"/>
</dbReference>
<name>A0ABR1G6W6_AURAN</name>
<evidence type="ECO:0000313" key="1">
    <source>
        <dbReference type="EMBL" id="KAK7248888.1"/>
    </source>
</evidence>
<dbReference type="EMBL" id="JBBJCI010000085">
    <property type="protein sequence ID" value="KAK7248888.1"/>
    <property type="molecule type" value="Genomic_DNA"/>
</dbReference>
<proteinExistence type="predicted"/>